<proteinExistence type="predicted"/>
<dbReference type="AlphaFoldDB" id="A0A6N7Q3C8"/>
<dbReference type="Gene3D" id="3.10.450.50">
    <property type="match status" value="1"/>
</dbReference>
<dbReference type="RefSeq" id="WP_153824496.1">
    <property type="nucleotide sequence ID" value="NZ_WJIE01000020.1"/>
</dbReference>
<gene>
    <name evidence="2" type="ORF">GF068_38205</name>
</gene>
<evidence type="ECO:0000313" key="3">
    <source>
        <dbReference type="Proteomes" id="UP000440224"/>
    </source>
</evidence>
<dbReference type="InterPro" id="IPR037401">
    <property type="entry name" value="SnoaL-like"/>
</dbReference>
<reference evidence="2 3" key="1">
    <citation type="submission" date="2019-10" db="EMBL/GenBank/DDBJ databases">
        <title>A soil myxobacterium in the family Polyangiaceae.</title>
        <authorList>
            <person name="Li Y."/>
            <person name="Wang J."/>
        </authorList>
    </citation>
    <scope>NUCLEOTIDE SEQUENCE [LARGE SCALE GENOMIC DNA]</scope>
    <source>
        <strain evidence="2 3">DSM 14734</strain>
    </source>
</reference>
<accession>A0A6N7Q3C8</accession>
<feature type="domain" description="SnoaL-like" evidence="1">
    <location>
        <begin position="8"/>
        <end position="109"/>
    </location>
</feature>
<dbReference type="SUPFAM" id="SSF54427">
    <property type="entry name" value="NTF2-like"/>
    <property type="match status" value="1"/>
</dbReference>
<dbReference type="Pfam" id="PF12680">
    <property type="entry name" value="SnoaL_2"/>
    <property type="match status" value="1"/>
</dbReference>
<evidence type="ECO:0000259" key="1">
    <source>
        <dbReference type="Pfam" id="PF12680"/>
    </source>
</evidence>
<dbReference type="InterPro" id="IPR032710">
    <property type="entry name" value="NTF2-like_dom_sf"/>
</dbReference>
<dbReference type="OrthoDB" id="391735at2"/>
<organism evidence="2 3">
    <name type="scientific">Polyangium spumosum</name>
    <dbReference type="NCBI Taxonomy" id="889282"/>
    <lineage>
        <taxon>Bacteria</taxon>
        <taxon>Pseudomonadati</taxon>
        <taxon>Myxococcota</taxon>
        <taxon>Polyangia</taxon>
        <taxon>Polyangiales</taxon>
        <taxon>Polyangiaceae</taxon>
        <taxon>Polyangium</taxon>
    </lineage>
</organism>
<keyword evidence="3" id="KW-1185">Reference proteome</keyword>
<sequence length="158" mass="18108">MHPNQALIEQFYRSFQKRDAEGMVACYHPDVVFTDPAFGELRGAEARGMWRMLCERGKDLELEFSDVRADDSTGSAHWEARYTFSASGRKVHNVIDASFECRDGKITRHTDRFSFWRWSRMALGPAGLVLGWTPFLQNKVRTMAKKGLAEYMATHPEG</sequence>
<comment type="caution">
    <text evidence="2">The sequence shown here is derived from an EMBL/GenBank/DDBJ whole genome shotgun (WGS) entry which is preliminary data.</text>
</comment>
<dbReference type="Proteomes" id="UP000440224">
    <property type="component" value="Unassembled WGS sequence"/>
</dbReference>
<protein>
    <submittedName>
        <fullName evidence="2">DUF4440 domain-containing protein</fullName>
    </submittedName>
</protein>
<name>A0A6N7Q3C8_9BACT</name>
<dbReference type="EMBL" id="WJIE01000020">
    <property type="protein sequence ID" value="MRG97716.1"/>
    <property type="molecule type" value="Genomic_DNA"/>
</dbReference>
<evidence type="ECO:0000313" key="2">
    <source>
        <dbReference type="EMBL" id="MRG97716.1"/>
    </source>
</evidence>